<dbReference type="SUPFAM" id="SSF56672">
    <property type="entry name" value="DNA/RNA polymerases"/>
    <property type="match status" value="1"/>
</dbReference>
<keyword evidence="2" id="KW-1185">Reference proteome</keyword>
<dbReference type="InterPro" id="IPR043502">
    <property type="entry name" value="DNA/RNA_pol_sf"/>
</dbReference>
<dbReference type="Gene3D" id="3.30.70.270">
    <property type="match status" value="1"/>
</dbReference>
<organism evidence="1 2">
    <name type="scientific">Ilex paraguariensis</name>
    <name type="common">yerba mate</name>
    <dbReference type="NCBI Taxonomy" id="185542"/>
    <lineage>
        <taxon>Eukaryota</taxon>
        <taxon>Viridiplantae</taxon>
        <taxon>Streptophyta</taxon>
        <taxon>Embryophyta</taxon>
        <taxon>Tracheophyta</taxon>
        <taxon>Spermatophyta</taxon>
        <taxon>Magnoliopsida</taxon>
        <taxon>eudicotyledons</taxon>
        <taxon>Gunneridae</taxon>
        <taxon>Pentapetalae</taxon>
        <taxon>asterids</taxon>
        <taxon>campanulids</taxon>
        <taxon>Aquifoliales</taxon>
        <taxon>Aquifoliaceae</taxon>
        <taxon>Ilex</taxon>
    </lineage>
</organism>
<sequence>ELNVQDLWDVLSALRQEKLSESLKKFSVMTDSVLFLGYVISKDGISVDLSNVEAIE</sequence>
<dbReference type="AlphaFoldDB" id="A0ABC8RG23"/>
<dbReference type="EMBL" id="CAUOFW020001335">
    <property type="protein sequence ID" value="CAK9143752.1"/>
    <property type="molecule type" value="Genomic_DNA"/>
</dbReference>
<protein>
    <submittedName>
        <fullName evidence="1">Uncharacterized protein</fullName>
    </submittedName>
</protein>
<accession>A0ABC8RG23</accession>
<comment type="caution">
    <text evidence="1">The sequence shown here is derived from an EMBL/GenBank/DDBJ whole genome shotgun (WGS) entry which is preliminary data.</text>
</comment>
<evidence type="ECO:0000313" key="1">
    <source>
        <dbReference type="EMBL" id="CAK9143752.1"/>
    </source>
</evidence>
<dbReference type="Proteomes" id="UP001642360">
    <property type="component" value="Unassembled WGS sequence"/>
</dbReference>
<name>A0ABC8RG23_9AQUA</name>
<gene>
    <name evidence="1" type="ORF">ILEXP_LOCUS11477</name>
</gene>
<proteinExistence type="predicted"/>
<evidence type="ECO:0000313" key="2">
    <source>
        <dbReference type="Proteomes" id="UP001642360"/>
    </source>
</evidence>
<reference evidence="1 2" key="1">
    <citation type="submission" date="2024-02" db="EMBL/GenBank/DDBJ databases">
        <authorList>
            <person name="Vignale AGUSTIN F."/>
            <person name="Sosa J E."/>
            <person name="Modenutti C."/>
        </authorList>
    </citation>
    <scope>NUCLEOTIDE SEQUENCE [LARGE SCALE GENOMIC DNA]</scope>
</reference>
<feature type="non-terminal residue" evidence="1">
    <location>
        <position position="1"/>
    </location>
</feature>
<dbReference type="InterPro" id="IPR043128">
    <property type="entry name" value="Rev_trsase/Diguanyl_cyclase"/>
</dbReference>